<keyword evidence="4 10" id="KW-0812">Transmembrane</keyword>
<dbReference type="PROSITE" id="PS52016">
    <property type="entry name" value="TONB_DEPENDENT_REC_3"/>
    <property type="match status" value="1"/>
</dbReference>
<keyword evidence="2 10" id="KW-0813">Transport</keyword>
<dbReference type="InterPro" id="IPR039426">
    <property type="entry name" value="TonB-dep_rcpt-like"/>
</dbReference>
<feature type="domain" description="TonB-dependent receptor-like beta-barrel" evidence="12">
    <location>
        <begin position="318"/>
        <end position="839"/>
    </location>
</feature>
<dbReference type="KEGG" id="hnv:DDQ68_14235"/>
<comment type="subcellular location">
    <subcellularLocation>
        <location evidence="1 10">Cell outer membrane</location>
        <topology evidence="1 10">Multi-pass membrane protein</topology>
    </subcellularLocation>
</comment>
<dbReference type="InterPro" id="IPR037066">
    <property type="entry name" value="Plug_dom_sf"/>
</dbReference>
<dbReference type="Gene3D" id="2.60.40.1120">
    <property type="entry name" value="Carboxypeptidase-like, regulatory domain"/>
    <property type="match status" value="1"/>
</dbReference>
<dbReference type="SUPFAM" id="SSF49464">
    <property type="entry name" value="Carboxypeptidase regulatory domain-like"/>
    <property type="match status" value="1"/>
</dbReference>
<dbReference type="PANTHER" id="PTHR30069:SF29">
    <property type="entry name" value="HEMOGLOBIN AND HEMOGLOBIN-HAPTOGLOBIN-BINDING PROTEIN 1-RELATED"/>
    <property type="match status" value="1"/>
</dbReference>
<evidence type="ECO:0000313" key="14">
    <source>
        <dbReference type="EMBL" id="AWM33846.1"/>
    </source>
</evidence>
<dbReference type="PANTHER" id="PTHR30069">
    <property type="entry name" value="TONB-DEPENDENT OUTER MEMBRANE RECEPTOR"/>
    <property type="match status" value="1"/>
</dbReference>
<dbReference type="AlphaFoldDB" id="A0A2Z3GR85"/>
<name>A0A2Z3GR85_9BACT</name>
<keyword evidence="3 10" id="KW-1134">Transmembrane beta strand</keyword>
<evidence type="ECO:0000256" key="10">
    <source>
        <dbReference type="PROSITE-ProRule" id="PRU01360"/>
    </source>
</evidence>
<keyword evidence="7 10" id="KW-0472">Membrane</keyword>
<dbReference type="InterPro" id="IPR008969">
    <property type="entry name" value="CarboxyPept-like_regulatory"/>
</dbReference>
<dbReference type="Gene3D" id="2.40.170.20">
    <property type="entry name" value="TonB-dependent receptor, beta-barrel domain"/>
    <property type="match status" value="1"/>
</dbReference>
<accession>A0A2Z3GR85</accession>
<dbReference type="Pfam" id="PF07715">
    <property type="entry name" value="Plug"/>
    <property type="match status" value="1"/>
</dbReference>
<comment type="similarity">
    <text evidence="10 11">Belongs to the TonB-dependent receptor family.</text>
</comment>
<evidence type="ECO:0000256" key="3">
    <source>
        <dbReference type="ARBA" id="ARBA00022452"/>
    </source>
</evidence>
<dbReference type="InterPro" id="IPR036942">
    <property type="entry name" value="Beta-barrel_TonB_sf"/>
</dbReference>
<feature type="domain" description="TonB-dependent receptor plug" evidence="13">
    <location>
        <begin position="190"/>
        <end position="294"/>
    </location>
</feature>
<dbReference type="OrthoDB" id="9795928at2"/>
<evidence type="ECO:0000256" key="5">
    <source>
        <dbReference type="ARBA" id="ARBA00022729"/>
    </source>
</evidence>
<dbReference type="Proteomes" id="UP000245999">
    <property type="component" value="Chromosome"/>
</dbReference>
<dbReference type="EMBL" id="CP029145">
    <property type="protein sequence ID" value="AWM33846.1"/>
    <property type="molecule type" value="Genomic_DNA"/>
</dbReference>
<evidence type="ECO:0000259" key="13">
    <source>
        <dbReference type="Pfam" id="PF07715"/>
    </source>
</evidence>
<dbReference type="InterPro" id="IPR012910">
    <property type="entry name" value="Plug_dom"/>
</dbReference>
<dbReference type="Gene3D" id="2.170.130.10">
    <property type="entry name" value="TonB-dependent receptor, plug domain"/>
    <property type="match status" value="1"/>
</dbReference>
<evidence type="ECO:0000259" key="12">
    <source>
        <dbReference type="Pfam" id="PF00593"/>
    </source>
</evidence>
<evidence type="ECO:0000256" key="4">
    <source>
        <dbReference type="ARBA" id="ARBA00022692"/>
    </source>
</evidence>
<evidence type="ECO:0000256" key="6">
    <source>
        <dbReference type="ARBA" id="ARBA00023077"/>
    </source>
</evidence>
<dbReference type="Pfam" id="PF13715">
    <property type="entry name" value="CarbopepD_reg_2"/>
    <property type="match status" value="1"/>
</dbReference>
<evidence type="ECO:0000256" key="7">
    <source>
        <dbReference type="ARBA" id="ARBA00023136"/>
    </source>
</evidence>
<keyword evidence="5" id="KW-0732">Signal</keyword>
<evidence type="ECO:0000256" key="11">
    <source>
        <dbReference type="RuleBase" id="RU003357"/>
    </source>
</evidence>
<evidence type="ECO:0000256" key="8">
    <source>
        <dbReference type="ARBA" id="ARBA00023170"/>
    </source>
</evidence>
<sequence>MGIPARLNKYALPRLAASAFSRLVLGKLRGGLGPWPGLSCAVAGRPRIGFQSALGARNGLRLVIINTLLLSGLAQHVGAQTTVSAPRARPAASPAFTGRVTDAATGEAVPGATVLFTDLKQGTATDVAGNFSFANLPRGRFGVQIRSLGYTTVSLTLDTGAGQPLAVKLSPAATEIGQVVVTGVSAATEARRSPVPTTVIDRTRLNQTSGTNVIDAIAHTPGVSQITTGAAISKPVVRGLGYNRVTTLNNGAKQEGQQWGDEHGIEIDEFSIDRVEIIKGPGSLLYGSDAMAGVINFLAPEPIAEGHIIGSATANYQTNNRQQGYSFENAGNLNGLNWLARGTRKVAGDYQNRYDGRVFNSGFNEWDANGYVGLNKSWGYSHLTFSTFNQQLGLIDGRRDSASGRFVRDYAIAGALFSVPVANTGFSGYELAVPRQQINHLRFGTDNSFVLGDRGARLALQVNYQQNLRREFGNALDPAETNLYFQLRTLDYALRYYLPEMAGWNLTVGTSGLHQQNRNLGQEFLIPGYVMNEAGVFGVAKKTIGNLDLSGGLRYDVRRLGADALFLDANGRPTTSGAPDSETKFGGFRSTFKNYSGSLGAAYNLSDRLTVKANVARGFRAPNIAELGSNGRHEGTIRYEIGQSDLKAETSLQVDGGISYATDHVRLTVDAFENSIDNYIFTRRILNRAGTDSMTVAMPESPSVGVYEYAQGRARLIGGEATFDVHPHPLDWLHFENSFSMVRARQLGVGDAERYLPFIPADRLQSELRGNFRRQGKRLTNSYVRFQMEHTFAQNRYFSAFGTETATPAYTLFNAGVGTDVADARGRTLFSLFVTANNLFDVAYQSHLSRLKYADLNYTTGRMGVFNMGRTVSFKVVVPLSFK</sequence>
<evidence type="ECO:0000256" key="9">
    <source>
        <dbReference type="ARBA" id="ARBA00023237"/>
    </source>
</evidence>
<reference evidence="15" key="1">
    <citation type="submission" date="2018-04" db="EMBL/GenBank/DDBJ databases">
        <title>Complete genome of Antarctic heterotrophic bacterium Hymenobacter nivis.</title>
        <authorList>
            <person name="Terashima M."/>
        </authorList>
    </citation>
    <scope>NUCLEOTIDE SEQUENCE [LARGE SCALE GENOMIC DNA]</scope>
    <source>
        <strain evidence="15">NBRC 111535</strain>
    </source>
</reference>
<gene>
    <name evidence="14" type="ORF">DDQ68_14235</name>
</gene>
<dbReference type="GO" id="GO:0015344">
    <property type="term" value="F:siderophore uptake transmembrane transporter activity"/>
    <property type="evidence" value="ECO:0007669"/>
    <property type="project" value="TreeGrafter"/>
</dbReference>
<dbReference type="Pfam" id="PF00593">
    <property type="entry name" value="TonB_dep_Rec_b-barrel"/>
    <property type="match status" value="1"/>
</dbReference>
<evidence type="ECO:0000256" key="2">
    <source>
        <dbReference type="ARBA" id="ARBA00022448"/>
    </source>
</evidence>
<dbReference type="GO" id="GO:0044718">
    <property type="term" value="P:siderophore transmembrane transport"/>
    <property type="evidence" value="ECO:0007669"/>
    <property type="project" value="TreeGrafter"/>
</dbReference>
<keyword evidence="9 10" id="KW-0998">Cell outer membrane</keyword>
<protein>
    <submittedName>
        <fullName evidence="14">TonB-dependent receptor</fullName>
    </submittedName>
</protein>
<organism evidence="14 15">
    <name type="scientific">Hymenobacter nivis</name>
    <dbReference type="NCBI Taxonomy" id="1850093"/>
    <lineage>
        <taxon>Bacteria</taxon>
        <taxon>Pseudomonadati</taxon>
        <taxon>Bacteroidota</taxon>
        <taxon>Cytophagia</taxon>
        <taxon>Cytophagales</taxon>
        <taxon>Hymenobacteraceae</taxon>
        <taxon>Hymenobacter</taxon>
    </lineage>
</organism>
<evidence type="ECO:0000256" key="1">
    <source>
        <dbReference type="ARBA" id="ARBA00004571"/>
    </source>
</evidence>
<dbReference type="GO" id="GO:0009279">
    <property type="term" value="C:cell outer membrane"/>
    <property type="evidence" value="ECO:0007669"/>
    <property type="project" value="UniProtKB-SubCell"/>
</dbReference>
<dbReference type="InterPro" id="IPR000531">
    <property type="entry name" value="Beta-barrel_TonB"/>
</dbReference>
<keyword evidence="15" id="KW-1185">Reference proteome</keyword>
<keyword evidence="8 14" id="KW-0675">Receptor</keyword>
<keyword evidence="6 11" id="KW-0798">TonB box</keyword>
<proteinExistence type="inferred from homology"/>
<dbReference type="SUPFAM" id="SSF56935">
    <property type="entry name" value="Porins"/>
    <property type="match status" value="1"/>
</dbReference>
<evidence type="ECO:0000313" key="15">
    <source>
        <dbReference type="Proteomes" id="UP000245999"/>
    </source>
</evidence>